<gene>
    <name evidence="1" type="ORF">BGAL_0065g00070</name>
</gene>
<comment type="caution">
    <text evidence="1">The sequence shown here is derived from an EMBL/GenBank/DDBJ whole genome shotgun (WGS) entry which is preliminary data.</text>
</comment>
<proteinExistence type="predicted"/>
<protein>
    <submittedName>
        <fullName evidence="1">Uncharacterized protein</fullName>
    </submittedName>
</protein>
<dbReference type="Proteomes" id="UP000308671">
    <property type="component" value="Unassembled WGS sequence"/>
</dbReference>
<evidence type="ECO:0000313" key="1">
    <source>
        <dbReference type="EMBL" id="THV52879.1"/>
    </source>
</evidence>
<name>A0A4S8REF0_9HELO</name>
<reference evidence="1 2" key="1">
    <citation type="submission" date="2017-12" db="EMBL/GenBank/DDBJ databases">
        <title>Comparative genomics of Botrytis spp.</title>
        <authorList>
            <person name="Valero-Jimenez C.A."/>
            <person name="Tapia P."/>
            <person name="Veloso J."/>
            <person name="Silva-Moreno E."/>
            <person name="Staats M."/>
            <person name="Valdes J.H."/>
            <person name="Van Kan J.A.L."/>
        </authorList>
    </citation>
    <scope>NUCLEOTIDE SEQUENCE [LARGE SCALE GENOMIC DNA]</scope>
    <source>
        <strain evidence="1 2">MUCL435</strain>
    </source>
</reference>
<accession>A0A4S8REF0</accession>
<organism evidence="1 2">
    <name type="scientific">Botrytis galanthina</name>
    <dbReference type="NCBI Taxonomy" id="278940"/>
    <lineage>
        <taxon>Eukaryota</taxon>
        <taxon>Fungi</taxon>
        <taxon>Dikarya</taxon>
        <taxon>Ascomycota</taxon>
        <taxon>Pezizomycotina</taxon>
        <taxon>Leotiomycetes</taxon>
        <taxon>Helotiales</taxon>
        <taxon>Sclerotiniaceae</taxon>
        <taxon>Botrytis</taxon>
    </lineage>
</organism>
<dbReference type="AlphaFoldDB" id="A0A4S8REF0"/>
<keyword evidence="2" id="KW-1185">Reference proteome</keyword>
<evidence type="ECO:0000313" key="2">
    <source>
        <dbReference type="Proteomes" id="UP000308671"/>
    </source>
</evidence>
<sequence length="87" mass="9653">MARGLLRILAPRTTSMSSKETEGPAKFQLPSHFMDCLRTVHDNHKRTPTETTTTRIMSRSEISGIIKPAYFGMGESSSDFSESSCLV</sequence>
<dbReference type="EMBL" id="PQXL01000065">
    <property type="protein sequence ID" value="THV52879.1"/>
    <property type="molecule type" value="Genomic_DNA"/>
</dbReference>